<dbReference type="AlphaFoldDB" id="A0A1L9NRK0"/>
<dbReference type="Pfam" id="PF03466">
    <property type="entry name" value="LysR_substrate"/>
    <property type="match status" value="1"/>
</dbReference>
<dbReference type="PANTHER" id="PTHR30537">
    <property type="entry name" value="HTH-TYPE TRANSCRIPTIONAL REGULATOR"/>
    <property type="match status" value="1"/>
</dbReference>
<dbReference type="PROSITE" id="PS50931">
    <property type="entry name" value="HTH_LYSR"/>
    <property type="match status" value="1"/>
</dbReference>
<evidence type="ECO:0000313" key="7">
    <source>
        <dbReference type="Proteomes" id="UP000184514"/>
    </source>
</evidence>
<evidence type="ECO:0000313" key="6">
    <source>
        <dbReference type="EMBL" id="OJI91915.1"/>
    </source>
</evidence>
<dbReference type="GO" id="GO:0006351">
    <property type="term" value="P:DNA-templated transcription"/>
    <property type="evidence" value="ECO:0007669"/>
    <property type="project" value="TreeGrafter"/>
</dbReference>
<dbReference type="EMBL" id="MLCB01000211">
    <property type="protein sequence ID" value="OJI91915.1"/>
    <property type="molecule type" value="Genomic_DNA"/>
</dbReference>
<dbReference type="InterPro" id="IPR005119">
    <property type="entry name" value="LysR_subst-bd"/>
</dbReference>
<evidence type="ECO:0000256" key="3">
    <source>
        <dbReference type="ARBA" id="ARBA00023125"/>
    </source>
</evidence>
<dbReference type="SUPFAM" id="SSF53850">
    <property type="entry name" value="Periplasmic binding protein-like II"/>
    <property type="match status" value="1"/>
</dbReference>
<dbReference type="InterPro" id="IPR058163">
    <property type="entry name" value="LysR-type_TF_proteobact-type"/>
</dbReference>
<sequence>MFEKQINLTWLRTFEAAARHLNFTETASELGLTQTAVSLHIRSLEERLGSRLFHRRARHLSLTEIGQAYVPTVRQSLSDIGLATTSLFGTATSRMITLKAPISTSALWLAPRLPKFRHMHPDIELRLVSNIWTDATGFEDVDVELRVGRGDWTDTPSEKLSDEYIVPICGIDLAKTVTRPEDLQNGPLIRILGQEADWGRYFAAHEIAMPTGVSEYFVDTMTAAIELAAIGGGYAVVIKRLVDMANAARPRVGVVGEAVPIPNAHYLMRPRSKRSKRPEVLLFENWLREEFSEDAVFESLIGSPENIQTHL</sequence>
<dbReference type="FunFam" id="1.10.10.10:FF:000001">
    <property type="entry name" value="LysR family transcriptional regulator"/>
    <property type="match status" value="1"/>
</dbReference>
<dbReference type="STRING" id="696762.PFRI_38550"/>
<dbReference type="Pfam" id="PF00126">
    <property type="entry name" value="HTH_1"/>
    <property type="match status" value="1"/>
</dbReference>
<keyword evidence="2" id="KW-0805">Transcription regulation</keyword>
<dbReference type="InterPro" id="IPR036390">
    <property type="entry name" value="WH_DNA-bd_sf"/>
</dbReference>
<dbReference type="PANTHER" id="PTHR30537:SF26">
    <property type="entry name" value="GLYCINE CLEAVAGE SYSTEM TRANSCRIPTIONAL ACTIVATOR"/>
    <property type="match status" value="1"/>
</dbReference>
<reference evidence="6 7" key="1">
    <citation type="submission" date="2016-10" db="EMBL/GenBank/DDBJ databases">
        <title>Genome sequence of Planktotalea frisia SH6-1.</title>
        <authorList>
            <person name="Poehlein A."/>
            <person name="Bakenhus I."/>
            <person name="Voget S."/>
            <person name="Brinkhoff T."/>
            <person name="Simon M."/>
        </authorList>
    </citation>
    <scope>NUCLEOTIDE SEQUENCE [LARGE SCALE GENOMIC DNA]</scope>
    <source>
        <strain evidence="6 7">SH6-1</strain>
    </source>
</reference>
<dbReference type="Gene3D" id="3.40.190.10">
    <property type="entry name" value="Periplasmic binding protein-like II"/>
    <property type="match status" value="2"/>
</dbReference>
<dbReference type="InterPro" id="IPR036388">
    <property type="entry name" value="WH-like_DNA-bd_sf"/>
</dbReference>
<gene>
    <name evidence="6" type="primary">gcvA_6</name>
    <name evidence="6" type="ORF">PFRI_38550</name>
</gene>
<evidence type="ECO:0000256" key="1">
    <source>
        <dbReference type="ARBA" id="ARBA00009437"/>
    </source>
</evidence>
<dbReference type="Gene3D" id="1.10.10.10">
    <property type="entry name" value="Winged helix-like DNA-binding domain superfamily/Winged helix DNA-binding domain"/>
    <property type="match status" value="1"/>
</dbReference>
<dbReference type="PRINTS" id="PR00039">
    <property type="entry name" value="HTHLYSR"/>
</dbReference>
<dbReference type="GO" id="GO:0003700">
    <property type="term" value="F:DNA-binding transcription factor activity"/>
    <property type="evidence" value="ECO:0007669"/>
    <property type="project" value="InterPro"/>
</dbReference>
<dbReference type="OrthoDB" id="9813056at2"/>
<proteinExistence type="inferred from homology"/>
<evidence type="ECO:0000259" key="5">
    <source>
        <dbReference type="PROSITE" id="PS50931"/>
    </source>
</evidence>
<dbReference type="GO" id="GO:0043565">
    <property type="term" value="F:sequence-specific DNA binding"/>
    <property type="evidence" value="ECO:0007669"/>
    <property type="project" value="TreeGrafter"/>
</dbReference>
<keyword evidence="3" id="KW-0238">DNA-binding</keyword>
<dbReference type="Proteomes" id="UP000184514">
    <property type="component" value="Unassembled WGS sequence"/>
</dbReference>
<evidence type="ECO:0000256" key="4">
    <source>
        <dbReference type="ARBA" id="ARBA00023163"/>
    </source>
</evidence>
<comment type="similarity">
    <text evidence="1">Belongs to the LysR transcriptional regulatory family.</text>
</comment>
<keyword evidence="7" id="KW-1185">Reference proteome</keyword>
<dbReference type="InterPro" id="IPR000847">
    <property type="entry name" value="LysR_HTH_N"/>
</dbReference>
<dbReference type="SUPFAM" id="SSF46785">
    <property type="entry name" value="Winged helix' DNA-binding domain"/>
    <property type="match status" value="1"/>
</dbReference>
<keyword evidence="4" id="KW-0804">Transcription</keyword>
<evidence type="ECO:0000256" key="2">
    <source>
        <dbReference type="ARBA" id="ARBA00023015"/>
    </source>
</evidence>
<feature type="domain" description="HTH lysR-type" evidence="5">
    <location>
        <begin position="6"/>
        <end position="63"/>
    </location>
</feature>
<dbReference type="RefSeq" id="WP_072632330.1">
    <property type="nucleotide sequence ID" value="NZ_MLCB01000211.1"/>
</dbReference>
<organism evidence="6 7">
    <name type="scientific">Planktotalea frisia</name>
    <dbReference type="NCBI Taxonomy" id="696762"/>
    <lineage>
        <taxon>Bacteria</taxon>
        <taxon>Pseudomonadati</taxon>
        <taxon>Pseudomonadota</taxon>
        <taxon>Alphaproteobacteria</taxon>
        <taxon>Rhodobacterales</taxon>
        <taxon>Paracoccaceae</taxon>
        <taxon>Planktotalea</taxon>
    </lineage>
</organism>
<accession>A0A1L9NRK0</accession>
<comment type="caution">
    <text evidence="6">The sequence shown here is derived from an EMBL/GenBank/DDBJ whole genome shotgun (WGS) entry which is preliminary data.</text>
</comment>
<protein>
    <submittedName>
        <fullName evidence="6">Glycine cleavage system transcriptional activator</fullName>
    </submittedName>
</protein>
<name>A0A1L9NRK0_9RHOB</name>